<dbReference type="FunFam" id="3.40.50.620:FF:000078">
    <property type="entry name" value="Valine--tRNA ligase, mitochondrial"/>
    <property type="match status" value="1"/>
</dbReference>
<evidence type="ECO:0000256" key="14">
    <source>
        <dbReference type="RuleBase" id="RU363035"/>
    </source>
</evidence>
<evidence type="ECO:0000256" key="11">
    <source>
        <dbReference type="ARBA" id="ARBA00029936"/>
    </source>
</evidence>
<gene>
    <name evidence="20" type="primary">LOC108665645</name>
</gene>
<evidence type="ECO:0000256" key="7">
    <source>
        <dbReference type="ARBA" id="ARBA00022840"/>
    </source>
</evidence>
<feature type="compositionally biased region" description="Basic and acidic residues" evidence="15">
    <location>
        <begin position="21"/>
        <end position="41"/>
    </location>
</feature>
<evidence type="ECO:0000256" key="1">
    <source>
        <dbReference type="ARBA" id="ARBA00004173"/>
    </source>
</evidence>
<evidence type="ECO:0000256" key="2">
    <source>
        <dbReference type="ARBA" id="ARBA00005594"/>
    </source>
</evidence>
<dbReference type="GO" id="GO:0006438">
    <property type="term" value="P:valyl-tRNA aminoacylation"/>
    <property type="evidence" value="ECO:0007669"/>
    <property type="project" value="InterPro"/>
</dbReference>
<dbReference type="CTD" id="45783"/>
<evidence type="ECO:0000313" key="20">
    <source>
        <dbReference type="RefSeq" id="XP_047738230.1"/>
    </source>
</evidence>
<dbReference type="NCBIfam" id="TIGR00422">
    <property type="entry name" value="valS"/>
    <property type="match status" value="1"/>
</dbReference>
<dbReference type="GeneID" id="108665645"/>
<evidence type="ECO:0000256" key="10">
    <source>
        <dbReference type="ARBA" id="ARBA00024407"/>
    </source>
</evidence>
<dbReference type="InterPro" id="IPR037118">
    <property type="entry name" value="Val-tRNA_synth_C_sf"/>
</dbReference>
<dbReference type="InterPro" id="IPR009080">
    <property type="entry name" value="tRNAsynth_Ia_anticodon-bd"/>
</dbReference>
<name>A0A979FMF4_HYAAZ</name>
<dbReference type="FunFam" id="3.90.740.10:FF:000005">
    <property type="entry name" value="Valine--tRNA ligase, mitochondrial"/>
    <property type="match status" value="1"/>
</dbReference>
<organism evidence="19 20">
    <name type="scientific">Hyalella azteca</name>
    <name type="common">Amphipod</name>
    <dbReference type="NCBI Taxonomy" id="294128"/>
    <lineage>
        <taxon>Eukaryota</taxon>
        <taxon>Metazoa</taxon>
        <taxon>Ecdysozoa</taxon>
        <taxon>Arthropoda</taxon>
        <taxon>Crustacea</taxon>
        <taxon>Multicrustacea</taxon>
        <taxon>Malacostraca</taxon>
        <taxon>Eumalacostraca</taxon>
        <taxon>Peracarida</taxon>
        <taxon>Amphipoda</taxon>
        <taxon>Senticaudata</taxon>
        <taxon>Talitrida</taxon>
        <taxon>Talitroidea</taxon>
        <taxon>Hyalellidae</taxon>
        <taxon>Hyalella</taxon>
    </lineage>
</organism>
<accession>A0A979FMF4</accession>
<keyword evidence="5 14" id="KW-0436">Ligase</keyword>
<evidence type="ECO:0000313" key="19">
    <source>
        <dbReference type="Proteomes" id="UP000694843"/>
    </source>
</evidence>
<dbReference type="AlphaFoldDB" id="A0A979FMF4"/>
<comment type="catalytic activity">
    <reaction evidence="13">
        <text>tRNA(Val) + L-valine + ATP = L-valyl-tRNA(Val) + AMP + diphosphate</text>
        <dbReference type="Rhea" id="RHEA:10704"/>
        <dbReference type="Rhea" id="RHEA-COMP:9672"/>
        <dbReference type="Rhea" id="RHEA-COMP:9708"/>
        <dbReference type="ChEBI" id="CHEBI:30616"/>
        <dbReference type="ChEBI" id="CHEBI:33019"/>
        <dbReference type="ChEBI" id="CHEBI:57762"/>
        <dbReference type="ChEBI" id="CHEBI:78442"/>
        <dbReference type="ChEBI" id="CHEBI:78537"/>
        <dbReference type="ChEBI" id="CHEBI:456215"/>
        <dbReference type="EC" id="6.1.1.9"/>
    </reaction>
</comment>
<dbReference type="GO" id="GO:0005829">
    <property type="term" value="C:cytosol"/>
    <property type="evidence" value="ECO:0007669"/>
    <property type="project" value="TreeGrafter"/>
</dbReference>
<dbReference type="GO" id="GO:0005524">
    <property type="term" value="F:ATP binding"/>
    <property type="evidence" value="ECO:0007669"/>
    <property type="project" value="UniProtKB-KW"/>
</dbReference>
<feature type="domain" description="Methionyl/Valyl/Leucyl/Isoleucyl-tRNA synthetase anticodon-binding" evidence="17">
    <location>
        <begin position="714"/>
        <end position="867"/>
    </location>
</feature>
<dbReference type="Gene3D" id="1.10.287.380">
    <property type="entry name" value="Valyl-tRNA synthetase, C-terminal domain"/>
    <property type="match status" value="1"/>
</dbReference>
<dbReference type="PROSITE" id="PS00178">
    <property type="entry name" value="AA_TRNA_LIGASE_I"/>
    <property type="match status" value="1"/>
</dbReference>
<dbReference type="NCBIfam" id="NF004349">
    <property type="entry name" value="PRK05729.1"/>
    <property type="match status" value="1"/>
</dbReference>
<keyword evidence="6 14" id="KW-0547">Nucleotide-binding</keyword>
<dbReference type="CDD" id="cd07962">
    <property type="entry name" value="Anticodon_Ia_Val"/>
    <property type="match status" value="1"/>
</dbReference>
<evidence type="ECO:0000256" key="8">
    <source>
        <dbReference type="ARBA" id="ARBA00022917"/>
    </source>
</evidence>
<evidence type="ECO:0000256" key="4">
    <source>
        <dbReference type="ARBA" id="ARBA00022490"/>
    </source>
</evidence>
<evidence type="ECO:0000259" key="17">
    <source>
        <dbReference type="Pfam" id="PF08264"/>
    </source>
</evidence>
<dbReference type="GO" id="GO:0002161">
    <property type="term" value="F:aminoacyl-tRNA deacylase activity"/>
    <property type="evidence" value="ECO:0007669"/>
    <property type="project" value="InterPro"/>
</dbReference>
<comment type="similarity">
    <text evidence="2 14">Belongs to the class-I aminoacyl-tRNA synthetase family.</text>
</comment>
<dbReference type="PANTHER" id="PTHR11946">
    <property type="entry name" value="VALYL-TRNA SYNTHETASES"/>
    <property type="match status" value="1"/>
</dbReference>
<feature type="domain" description="Aminoacyl-tRNA synthetase class Ia" evidence="16">
    <location>
        <begin position="102"/>
        <end position="216"/>
    </location>
</feature>
<dbReference type="GO" id="GO:0005739">
    <property type="term" value="C:mitochondrion"/>
    <property type="evidence" value="ECO:0007669"/>
    <property type="project" value="UniProtKB-SubCell"/>
</dbReference>
<proteinExistence type="inferred from homology"/>
<dbReference type="Gene3D" id="3.90.740.10">
    <property type="entry name" value="Valyl/Leucyl/Isoleucyl-tRNA synthetase, editing domain"/>
    <property type="match status" value="2"/>
</dbReference>
<reference evidence="20" key="1">
    <citation type="submission" date="2025-08" db="UniProtKB">
        <authorList>
            <consortium name="RefSeq"/>
        </authorList>
    </citation>
    <scope>IDENTIFICATION</scope>
    <source>
        <tissue evidence="20">Whole organism</tissue>
    </source>
</reference>
<dbReference type="Gene3D" id="3.40.50.620">
    <property type="entry name" value="HUPs"/>
    <property type="match status" value="2"/>
</dbReference>
<dbReference type="KEGG" id="hazt:108665645"/>
<dbReference type="OrthoDB" id="6364597at2759"/>
<feature type="region of interest" description="Disordered" evidence="15">
    <location>
        <begin position="956"/>
        <end position="983"/>
    </location>
</feature>
<comment type="subcellular location">
    <subcellularLocation>
        <location evidence="1">Mitochondrion</location>
    </subcellularLocation>
</comment>
<dbReference type="OMA" id="LDTWMDS"/>
<dbReference type="InterPro" id="IPR002300">
    <property type="entry name" value="aa-tRNA-synth_Ia"/>
</dbReference>
<dbReference type="SUPFAM" id="SSF50677">
    <property type="entry name" value="ValRS/IleRS/LeuRS editing domain"/>
    <property type="match status" value="1"/>
</dbReference>
<dbReference type="CDD" id="cd00817">
    <property type="entry name" value="ValRS_core"/>
    <property type="match status" value="1"/>
</dbReference>
<keyword evidence="4" id="KW-0963">Cytoplasm</keyword>
<evidence type="ECO:0000256" key="6">
    <source>
        <dbReference type="ARBA" id="ARBA00022741"/>
    </source>
</evidence>
<dbReference type="Pfam" id="PF08264">
    <property type="entry name" value="Anticodon_1"/>
    <property type="match status" value="1"/>
</dbReference>
<evidence type="ECO:0000256" key="15">
    <source>
        <dbReference type="SAM" id="MobiDB-lite"/>
    </source>
</evidence>
<keyword evidence="19" id="KW-1185">Reference proteome</keyword>
<sequence length="995" mass="112128">MSDLEVKNNALNEDGTPKTAKQLEKEAKKAAKLAKFNEKQAKVAATADSKQPEKSKENQKKPPKKEEKPVVTYDLATPAGEKKDVSVELPGQYSPQYVEAAWYPWWKKQGFFKPEYGRDLSKPNPAGQFVMVIPPPNVTGSLHLGHALTNSVEDAITRWHRMKGRTTLWVPGCDHAGIATQVVVEKKLKREENKSRHDLGREEFVKRVWQWKEDFIVPLVEKRELTGRTELSVPGHPDKVVFGVLVQFAYPVKDSAERLVVATTRIETMLGDTAVAVHPDDKRYQHLLGSSVVHPITGAVLPIIADAFVDMEFGTGAVKITPAHDPNDYDVGKRHDLPFVNILTDEGRIVEGFGEFSGQHRFECRVKLTKKLEELGFYVDTKDNPMVVPICSRSKDIIEPLLKPQWYVKCDAMAEDAIAVVASGELEIIPKVHEKTWNHWMSGIRDWCISRQLWWGHRIPAYYVTWPQAEQAGVDEAARWVCGRSEAEARKKAATKFGVAESEISLVQDPDVLDTWYSSALFPFSVMGWPEKTRDMELFYPGTLLETGHDILFFWVARMVFFGRKLLGKLPFKQVYLHAMVRDAHGRKMSKSLGNVIDPMDVIKGITLEELHLQLEENSNLDPKEVEKAKMGQKSDYPKGIPECGTDALRFALCAYTSQGRDINLDVLRVNGYRNFCNKLWNATKFAMMNLATPFTPFSSLKELHAMGSLRIVDRWMLSQLAVAVRDCNAGFQDYNFQAATSALYSLWWYNICDSYLECIKPRLYGQPCADRDAAQQVLWTCLHTGLRLISPFMPFLSEELFQRLPVPPGAVQPESICVAPYPDTEDYLMFIDEEAEEQFKLGQKVINEVRSAKAKYDIPNKSKIELSLMSDNSSTQMVLESLSRDIATLAIASSVTVTTEQPSGSVPTPVGGDCVAWLKLQGLVDLSKCEERLQKKLAECLNKSGALTADMAKDSYAKVPDDVKEKNSDRLKELKAEEEQTRDAIQQLAAMKKE</sequence>
<dbReference type="PRINTS" id="PR00986">
    <property type="entry name" value="TRNASYNTHVAL"/>
</dbReference>
<protein>
    <recommendedName>
        <fullName evidence="10">Valine--tRNA ligase</fullName>
        <ecNumber evidence="3">6.1.1.9</ecNumber>
    </recommendedName>
    <alternativeName>
        <fullName evidence="12">Valine--tRNA ligase, mitochondrial</fullName>
    </alternativeName>
    <alternativeName>
        <fullName evidence="11">Valyl-tRNA synthetase</fullName>
    </alternativeName>
</protein>
<keyword evidence="8 14" id="KW-0648">Protein biosynthesis</keyword>
<dbReference type="SUPFAM" id="SSF47323">
    <property type="entry name" value="Anticodon-binding domain of a subclass of class I aminoacyl-tRNA synthetases"/>
    <property type="match status" value="1"/>
</dbReference>
<evidence type="ECO:0000256" key="12">
    <source>
        <dbReference type="ARBA" id="ARBA00040837"/>
    </source>
</evidence>
<dbReference type="Proteomes" id="UP000694843">
    <property type="component" value="Unplaced"/>
</dbReference>
<evidence type="ECO:0000256" key="3">
    <source>
        <dbReference type="ARBA" id="ARBA00013169"/>
    </source>
</evidence>
<dbReference type="FunFam" id="1.10.730.10:FF:000009">
    <property type="entry name" value="Valine--tRNA ligase, mitochondrial"/>
    <property type="match status" value="1"/>
</dbReference>
<evidence type="ECO:0000256" key="5">
    <source>
        <dbReference type="ARBA" id="ARBA00022598"/>
    </source>
</evidence>
<dbReference type="InterPro" id="IPR009008">
    <property type="entry name" value="Val/Leu/Ile-tRNA-synth_edit"/>
</dbReference>
<keyword evidence="7 14" id="KW-0067">ATP-binding</keyword>
<dbReference type="EC" id="6.1.1.9" evidence="3"/>
<keyword evidence="9 14" id="KW-0030">Aminoacyl-tRNA synthetase</keyword>
<feature type="compositionally biased region" description="Basic and acidic residues" evidence="15">
    <location>
        <begin position="50"/>
        <end position="69"/>
    </location>
</feature>
<dbReference type="InterPro" id="IPR025709">
    <property type="entry name" value="Leu_tRNA-synth_edit"/>
</dbReference>
<feature type="domain" description="Leucyl-tRNA synthetase editing" evidence="18">
    <location>
        <begin position="289"/>
        <end position="346"/>
    </location>
</feature>
<dbReference type="InterPro" id="IPR001412">
    <property type="entry name" value="aa-tRNA-synth_I_CS"/>
</dbReference>
<dbReference type="InterPro" id="IPR013155">
    <property type="entry name" value="M/V/L/I-tRNA-synth_anticd-bd"/>
</dbReference>
<feature type="region of interest" description="Disordered" evidence="15">
    <location>
        <begin position="1"/>
        <end position="71"/>
    </location>
</feature>
<dbReference type="InterPro" id="IPR014729">
    <property type="entry name" value="Rossmann-like_a/b/a_fold"/>
</dbReference>
<dbReference type="InterPro" id="IPR033705">
    <property type="entry name" value="Anticodon_Ia_Val"/>
</dbReference>
<dbReference type="PANTHER" id="PTHR11946:SF109">
    <property type="entry name" value="VALINE--TRNA LIGASE"/>
    <property type="match status" value="1"/>
</dbReference>
<evidence type="ECO:0000259" key="18">
    <source>
        <dbReference type="Pfam" id="PF13603"/>
    </source>
</evidence>
<dbReference type="Gene3D" id="1.10.730.10">
    <property type="entry name" value="Isoleucyl-tRNA Synthetase, Domain 1"/>
    <property type="match status" value="1"/>
</dbReference>
<dbReference type="RefSeq" id="XP_047738230.1">
    <property type="nucleotide sequence ID" value="XM_047882274.1"/>
</dbReference>
<evidence type="ECO:0000256" key="13">
    <source>
        <dbReference type="ARBA" id="ARBA00047552"/>
    </source>
</evidence>
<dbReference type="Pfam" id="PF13603">
    <property type="entry name" value="tRNA-synt_1_2"/>
    <property type="match status" value="1"/>
</dbReference>
<dbReference type="SUPFAM" id="SSF52374">
    <property type="entry name" value="Nucleotidylyl transferase"/>
    <property type="match status" value="1"/>
</dbReference>
<dbReference type="GO" id="GO:0004832">
    <property type="term" value="F:valine-tRNA ligase activity"/>
    <property type="evidence" value="ECO:0007669"/>
    <property type="project" value="UniProtKB-EC"/>
</dbReference>
<dbReference type="Pfam" id="PF00133">
    <property type="entry name" value="tRNA-synt_1"/>
    <property type="match status" value="2"/>
</dbReference>
<dbReference type="InterPro" id="IPR002303">
    <property type="entry name" value="Valyl-tRNA_ligase"/>
</dbReference>
<feature type="domain" description="Aminoacyl-tRNA synthetase class Ia" evidence="16">
    <location>
        <begin position="385"/>
        <end position="666"/>
    </location>
</feature>
<evidence type="ECO:0000256" key="9">
    <source>
        <dbReference type="ARBA" id="ARBA00023146"/>
    </source>
</evidence>
<evidence type="ECO:0000259" key="16">
    <source>
        <dbReference type="Pfam" id="PF00133"/>
    </source>
</evidence>